<keyword evidence="1" id="KW-0812">Transmembrane</keyword>
<sequence>MGGGWDEYWDGLACWGGQERRNPRRDISKTHDRQNSQISMLNVCMSTSIIAAVASIFDTQSKRKGISKGDLSRVCQVLPAYLVLVEMVLGNIMRAVLQILLVCDTKLVACVLVL</sequence>
<evidence type="ECO:0000256" key="1">
    <source>
        <dbReference type="SAM" id="Phobius"/>
    </source>
</evidence>
<dbReference type="RefSeq" id="XP_060414600.1">
    <property type="nucleotide sequence ID" value="XM_060551324.1"/>
</dbReference>
<evidence type="ECO:0000313" key="2">
    <source>
        <dbReference type="EMBL" id="KAK1593289.1"/>
    </source>
</evidence>
<evidence type="ECO:0000313" key="3">
    <source>
        <dbReference type="Proteomes" id="UP001230504"/>
    </source>
</evidence>
<dbReference type="EMBL" id="JAHLJV010000026">
    <property type="protein sequence ID" value="KAK1593289.1"/>
    <property type="molecule type" value="Genomic_DNA"/>
</dbReference>
<dbReference type="AlphaFoldDB" id="A0AAD8Q0L8"/>
<reference evidence="2" key="1">
    <citation type="submission" date="2021-06" db="EMBL/GenBank/DDBJ databases">
        <title>Comparative genomics, transcriptomics and evolutionary studies reveal genomic signatures of adaptation to plant cell wall in hemibiotrophic fungi.</title>
        <authorList>
            <consortium name="DOE Joint Genome Institute"/>
            <person name="Baroncelli R."/>
            <person name="Diaz J.F."/>
            <person name="Benocci T."/>
            <person name="Peng M."/>
            <person name="Battaglia E."/>
            <person name="Haridas S."/>
            <person name="Andreopoulos W."/>
            <person name="Labutti K."/>
            <person name="Pangilinan J."/>
            <person name="Floch G.L."/>
            <person name="Makela M.R."/>
            <person name="Henrissat B."/>
            <person name="Grigoriev I.V."/>
            <person name="Crouch J.A."/>
            <person name="De Vries R.P."/>
            <person name="Sukno S.A."/>
            <person name="Thon M.R."/>
        </authorList>
    </citation>
    <scope>NUCLEOTIDE SEQUENCE</scope>
    <source>
        <strain evidence="2">CBS 125086</strain>
    </source>
</reference>
<keyword evidence="3" id="KW-1185">Reference proteome</keyword>
<name>A0AAD8Q0L8_9PEZI</name>
<dbReference type="GeneID" id="85435564"/>
<organism evidence="2 3">
    <name type="scientific">Colletotrichum navitas</name>
    <dbReference type="NCBI Taxonomy" id="681940"/>
    <lineage>
        <taxon>Eukaryota</taxon>
        <taxon>Fungi</taxon>
        <taxon>Dikarya</taxon>
        <taxon>Ascomycota</taxon>
        <taxon>Pezizomycotina</taxon>
        <taxon>Sordariomycetes</taxon>
        <taxon>Hypocreomycetidae</taxon>
        <taxon>Glomerellales</taxon>
        <taxon>Glomerellaceae</taxon>
        <taxon>Colletotrichum</taxon>
        <taxon>Colletotrichum graminicola species complex</taxon>
    </lineage>
</organism>
<keyword evidence="1" id="KW-0472">Membrane</keyword>
<dbReference type="Proteomes" id="UP001230504">
    <property type="component" value="Unassembled WGS sequence"/>
</dbReference>
<gene>
    <name evidence="2" type="ORF">LY79DRAFT_183367</name>
</gene>
<feature type="transmembrane region" description="Helical" evidence="1">
    <location>
        <begin position="78"/>
        <end position="101"/>
    </location>
</feature>
<accession>A0AAD8Q0L8</accession>
<feature type="transmembrane region" description="Helical" evidence="1">
    <location>
        <begin position="38"/>
        <end position="57"/>
    </location>
</feature>
<proteinExistence type="predicted"/>
<comment type="caution">
    <text evidence="2">The sequence shown here is derived from an EMBL/GenBank/DDBJ whole genome shotgun (WGS) entry which is preliminary data.</text>
</comment>
<protein>
    <submittedName>
        <fullName evidence="2">Uncharacterized protein</fullName>
    </submittedName>
</protein>
<keyword evidence="1" id="KW-1133">Transmembrane helix</keyword>